<dbReference type="Proteomes" id="UP001597010">
    <property type="component" value="Unassembled WGS sequence"/>
</dbReference>
<feature type="transmembrane region" description="Helical" evidence="7">
    <location>
        <begin position="271"/>
        <end position="294"/>
    </location>
</feature>
<comment type="caution">
    <text evidence="9">The sequence shown here is derived from an EMBL/GenBank/DDBJ whole genome shotgun (WGS) entry which is preliminary data.</text>
</comment>
<evidence type="ECO:0000256" key="6">
    <source>
        <dbReference type="ARBA" id="ARBA00023136"/>
    </source>
</evidence>
<dbReference type="InterPro" id="IPR003362">
    <property type="entry name" value="Bact_transf"/>
</dbReference>
<gene>
    <name evidence="9" type="ORF">ACFQZX_00105</name>
</gene>
<keyword evidence="4 7" id="KW-0812">Transmembrane</keyword>
<evidence type="ECO:0000256" key="1">
    <source>
        <dbReference type="ARBA" id="ARBA00004141"/>
    </source>
</evidence>
<feature type="domain" description="Bacterial sugar transferase" evidence="8">
    <location>
        <begin position="266"/>
        <end position="450"/>
    </location>
</feature>
<evidence type="ECO:0000313" key="10">
    <source>
        <dbReference type="Proteomes" id="UP001597010"/>
    </source>
</evidence>
<evidence type="ECO:0000256" key="3">
    <source>
        <dbReference type="ARBA" id="ARBA00022679"/>
    </source>
</evidence>
<comment type="similarity">
    <text evidence="2">Belongs to the bacterial sugar transferase family.</text>
</comment>
<dbReference type="InterPro" id="IPR017475">
    <property type="entry name" value="EPS_sugar_tfrase"/>
</dbReference>
<dbReference type="InterPro" id="IPR017473">
    <property type="entry name" value="Undecaprenyl-P_gluc_Ptfrase"/>
</dbReference>
<evidence type="ECO:0000313" key="9">
    <source>
        <dbReference type="EMBL" id="MFD0791992.1"/>
    </source>
</evidence>
<feature type="transmembrane region" description="Helical" evidence="7">
    <location>
        <begin position="7"/>
        <end position="30"/>
    </location>
</feature>
<dbReference type="Pfam" id="PF02397">
    <property type="entry name" value="Bac_transf"/>
    <property type="match status" value="1"/>
</dbReference>
<keyword evidence="3 9" id="KW-0808">Transferase</keyword>
<dbReference type="RefSeq" id="WP_377110702.1">
    <property type="nucleotide sequence ID" value="NZ_JBHTHZ010000001.1"/>
</dbReference>
<dbReference type="PANTHER" id="PTHR30576">
    <property type="entry name" value="COLANIC BIOSYNTHESIS UDP-GLUCOSE LIPID CARRIER TRANSFERASE"/>
    <property type="match status" value="1"/>
</dbReference>
<keyword evidence="10" id="KW-1185">Reference proteome</keyword>
<dbReference type="EC" id="2.7.8.31" evidence="9"/>
<name>A0ABW3ALY3_9SPHI</name>
<dbReference type="GO" id="GO:0089702">
    <property type="term" value="F:undecaprenyl-phosphate glucose phosphotransferase activity"/>
    <property type="evidence" value="ECO:0007669"/>
    <property type="project" value="UniProtKB-EC"/>
</dbReference>
<feature type="transmembrane region" description="Helical" evidence="7">
    <location>
        <begin position="73"/>
        <end position="94"/>
    </location>
</feature>
<protein>
    <submittedName>
        <fullName evidence="9">Undecaprenyl-phosphate glucose phosphotransferase</fullName>
        <ecNumber evidence="9">2.7.8.31</ecNumber>
    </submittedName>
</protein>
<dbReference type="NCBIfam" id="TIGR03025">
    <property type="entry name" value="EPS_sugtrans"/>
    <property type="match status" value="1"/>
</dbReference>
<dbReference type="EMBL" id="JBHTHZ010000001">
    <property type="protein sequence ID" value="MFD0791992.1"/>
    <property type="molecule type" value="Genomic_DNA"/>
</dbReference>
<evidence type="ECO:0000259" key="8">
    <source>
        <dbReference type="Pfam" id="PF02397"/>
    </source>
</evidence>
<feature type="transmembrane region" description="Helical" evidence="7">
    <location>
        <begin position="42"/>
        <end position="61"/>
    </location>
</feature>
<dbReference type="PANTHER" id="PTHR30576:SF0">
    <property type="entry name" value="UNDECAPRENYL-PHOSPHATE N-ACETYLGALACTOSAMINYL 1-PHOSPHATE TRANSFERASE-RELATED"/>
    <property type="match status" value="1"/>
</dbReference>
<accession>A0ABW3ALY3</accession>
<feature type="transmembrane region" description="Helical" evidence="7">
    <location>
        <begin position="100"/>
        <end position="121"/>
    </location>
</feature>
<keyword evidence="6 7" id="KW-0472">Membrane</keyword>
<evidence type="ECO:0000256" key="5">
    <source>
        <dbReference type="ARBA" id="ARBA00022989"/>
    </source>
</evidence>
<comment type="subcellular location">
    <subcellularLocation>
        <location evidence="1">Membrane</location>
        <topology evidence="1">Multi-pass membrane protein</topology>
    </subcellularLocation>
</comment>
<sequence>MQNKYLYCLRLALVISDCLILNLSFFAALNFNVYRNFHDWKYSYFMVILIWMMSTTVFKLYQHNPINNFKGTVWATIQSAFIQILIFWIYVNFIGDYSGWNFLFVFTAIMLLAFIVSRYVFSIAEPRFKKIFGPKKPISIFEFGSLDRHLAPYINNFALQHQFEGYAHQPSDELYKDSEPEVPGYDRFFKYAFEKGLNEVYISLPSTYHETTTQLQKEADKHGIRLKLIYNYDNTMQLPALTNLGNVPVLSLRKEPLDDISNVVTKRLFDILFSSLVIIMVLSWLYPIVAILIICESKGPVIFKQMRNGLNGRKFACYKFRSMRVNQLCDTIQAGKNDNRITTIGRFLRKTSLDELPQFINVLLGDMSVVGPRPHMLKHTEQYRTLIDNYMVRHYLKPGITGWAQVNGFRGETQTLMLMQKRVEHDIWYIENWSVSLDIEIICRTVINIFKGENNAF</sequence>
<evidence type="ECO:0000256" key="4">
    <source>
        <dbReference type="ARBA" id="ARBA00022692"/>
    </source>
</evidence>
<organism evidence="9 10">
    <name type="scientific">Mucilaginibacter litoreus</name>
    <dbReference type="NCBI Taxonomy" id="1048221"/>
    <lineage>
        <taxon>Bacteria</taxon>
        <taxon>Pseudomonadati</taxon>
        <taxon>Bacteroidota</taxon>
        <taxon>Sphingobacteriia</taxon>
        <taxon>Sphingobacteriales</taxon>
        <taxon>Sphingobacteriaceae</taxon>
        <taxon>Mucilaginibacter</taxon>
    </lineage>
</organism>
<reference evidence="10" key="1">
    <citation type="journal article" date="2019" name="Int. J. Syst. Evol. Microbiol.">
        <title>The Global Catalogue of Microorganisms (GCM) 10K type strain sequencing project: providing services to taxonomists for standard genome sequencing and annotation.</title>
        <authorList>
            <consortium name="The Broad Institute Genomics Platform"/>
            <consortium name="The Broad Institute Genome Sequencing Center for Infectious Disease"/>
            <person name="Wu L."/>
            <person name="Ma J."/>
        </authorList>
    </citation>
    <scope>NUCLEOTIDE SEQUENCE [LARGE SCALE GENOMIC DNA]</scope>
    <source>
        <strain evidence="10">CCUG 61484</strain>
    </source>
</reference>
<dbReference type="NCBIfam" id="TIGR03023">
    <property type="entry name" value="WcaJ_sugtrans"/>
    <property type="match status" value="1"/>
</dbReference>
<evidence type="ECO:0000256" key="7">
    <source>
        <dbReference type="SAM" id="Phobius"/>
    </source>
</evidence>
<proteinExistence type="inferred from homology"/>
<keyword evidence="5 7" id="KW-1133">Transmembrane helix</keyword>
<evidence type="ECO:0000256" key="2">
    <source>
        <dbReference type="ARBA" id="ARBA00006464"/>
    </source>
</evidence>